<dbReference type="CDD" id="cd06339">
    <property type="entry name" value="PBP1_YraM_LppC_lipoprotein-like"/>
    <property type="match status" value="1"/>
</dbReference>
<evidence type="ECO:0000256" key="4">
    <source>
        <dbReference type="ARBA" id="ARBA00023136"/>
    </source>
</evidence>
<evidence type="ECO:0000313" key="9">
    <source>
        <dbReference type="EMBL" id="GGF92066.1"/>
    </source>
</evidence>
<evidence type="ECO:0000256" key="5">
    <source>
        <dbReference type="ARBA" id="ARBA00023139"/>
    </source>
</evidence>
<dbReference type="InterPro" id="IPR007443">
    <property type="entry name" value="LpoA"/>
</dbReference>
<keyword evidence="3" id="KW-0573">Peptidoglycan synthesis</keyword>
<dbReference type="Gene3D" id="3.40.50.2300">
    <property type="match status" value="2"/>
</dbReference>
<dbReference type="Gene3D" id="1.25.40.650">
    <property type="match status" value="1"/>
</dbReference>
<dbReference type="AlphaFoldDB" id="A0A917CLP4"/>
<accession>A0A917CLP4</accession>
<dbReference type="Gene3D" id="1.25.40.10">
    <property type="entry name" value="Tetratricopeptide repeat domain"/>
    <property type="match status" value="1"/>
</dbReference>
<feature type="signal peptide" evidence="8">
    <location>
        <begin position="1"/>
        <end position="23"/>
    </location>
</feature>
<dbReference type="GO" id="GO:0009252">
    <property type="term" value="P:peptidoglycan biosynthetic process"/>
    <property type="evidence" value="ECO:0007669"/>
    <property type="project" value="UniProtKB-KW"/>
</dbReference>
<dbReference type="PROSITE" id="PS51257">
    <property type="entry name" value="PROKAR_LIPOPROTEIN"/>
    <property type="match status" value="1"/>
</dbReference>
<feature type="chain" id="PRO_5036766146" evidence="8">
    <location>
        <begin position="24"/>
        <end position="584"/>
    </location>
</feature>
<evidence type="ECO:0000256" key="2">
    <source>
        <dbReference type="ARBA" id="ARBA00022960"/>
    </source>
</evidence>
<reference evidence="9" key="2">
    <citation type="submission" date="2020-09" db="EMBL/GenBank/DDBJ databases">
        <authorList>
            <person name="Sun Q."/>
            <person name="Zhou Y."/>
        </authorList>
    </citation>
    <scope>NUCLEOTIDE SEQUENCE</scope>
    <source>
        <strain evidence="9">CGMCC 1.12181</strain>
    </source>
</reference>
<dbReference type="RefSeq" id="WP_188364764.1">
    <property type="nucleotide sequence ID" value="NZ_BAABJF010000015.1"/>
</dbReference>
<keyword evidence="10" id="KW-1185">Reference proteome</keyword>
<dbReference type="GO" id="GO:0031241">
    <property type="term" value="C:periplasmic side of cell outer membrane"/>
    <property type="evidence" value="ECO:0007669"/>
    <property type="project" value="TreeGrafter"/>
</dbReference>
<comment type="caution">
    <text evidence="9">The sequence shown here is derived from an EMBL/GenBank/DDBJ whole genome shotgun (WGS) entry which is preliminary data.</text>
</comment>
<protein>
    <submittedName>
        <fullName evidence="9">Penicillin-binding protein activator</fullName>
    </submittedName>
</protein>
<evidence type="ECO:0000313" key="10">
    <source>
        <dbReference type="Proteomes" id="UP000605253"/>
    </source>
</evidence>
<keyword evidence="2" id="KW-0133">Cell shape</keyword>
<dbReference type="EMBL" id="BMEO01000004">
    <property type="protein sequence ID" value="GGF92066.1"/>
    <property type="molecule type" value="Genomic_DNA"/>
</dbReference>
<keyword evidence="1 8" id="KW-0732">Signal</keyword>
<name>A0A917CLP4_9GAMM</name>
<sequence>MKLHTIKYLIPLLTLLLAACASGPGRERPKDERQLDRALTIYQQGRYFEAAELLYPMWQQDPSNLQVYEALLDTYFQLGELTRIWSLQQKNRLDSVKIDVINAEVANVSEDCKENLPLLLNADTTSLSREWQQRLYRIRALCAFAAGDKLAAVIDRIRLADMAEPDQQWLLYDDIVTDLSALKTADLIMRIRDFQNEPLIEGWLEAAYLNFGSDGESTQLFLSDWPNHPAARYFYGFQGDKGMRKIAVLLPLSGRFAGAGLAVQKGMLTAASDDFEQSHELLFFDTGSAGENIAGAWFSAQAAQVDMIIGPLDKASIEQLTQFSPPSVPMMVLNQTDQDYFQFTLSPEGEAEQAAKRMWEDGLRRVLIFAPGGDWGQRMSQAFANEFVALGGQILNNHYFNPATRDYSATLRQQLGLVESQLRAKNLQSYLKLDLQSEVVVSAEIDGIFMPSHPDFARLLVPQLLFNHAGHVPVYATSHIYMDSNESLNNDLSGVIFAISPIQFPDGSLRETLNFDLNRIGDSRDLFALGYDALLLVDRLQWMSRVSGGRLQGLSGLLSMGPDKKIYRTLQWALFDKGGVVSIN</sequence>
<keyword evidence="6" id="KW-0998">Cell outer membrane</keyword>
<keyword evidence="4" id="KW-0472">Membrane</keyword>
<organism evidence="9 10">
    <name type="scientific">Marinicella pacifica</name>
    <dbReference type="NCBI Taxonomy" id="1171543"/>
    <lineage>
        <taxon>Bacteria</taxon>
        <taxon>Pseudomonadati</taxon>
        <taxon>Pseudomonadota</taxon>
        <taxon>Gammaproteobacteria</taxon>
        <taxon>Lysobacterales</taxon>
        <taxon>Marinicellaceae</taxon>
        <taxon>Marinicella</taxon>
    </lineage>
</organism>
<reference evidence="9" key="1">
    <citation type="journal article" date="2014" name="Int. J. Syst. Evol. Microbiol.">
        <title>Complete genome sequence of Corynebacterium casei LMG S-19264T (=DSM 44701T), isolated from a smear-ripened cheese.</title>
        <authorList>
            <consortium name="US DOE Joint Genome Institute (JGI-PGF)"/>
            <person name="Walter F."/>
            <person name="Albersmeier A."/>
            <person name="Kalinowski J."/>
            <person name="Ruckert C."/>
        </authorList>
    </citation>
    <scope>NUCLEOTIDE SEQUENCE</scope>
    <source>
        <strain evidence="9">CGMCC 1.12181</strain>
    </source>
</reference>
<evidence type="ECO:0000256" key="3">
    <source>
        <dbReference type="ARBA" id="ARBA00022984"/>
    </source>
</evidence>
<evidence type="ECO:0000256" key="8">
    <source>
        <dbReference type="SAM" id="SignalP"/>
    </source>
</evidence>
<evidence type="ECO:0000256" key="1">
    <source>
        <dbReference type="ARBA" id="ARBA00022729"/>
    </source>
</evidence>
<keyword evidence="7" id="KW-0449">Lipoprotein</keyword>
<gene>
    <name evidence="9" type="ORF">GCM10011365_11600</name>
</gene>
<dbReference type="InterPro" id="IPR011990">
    <property type="entry name" value="TPR-like_helical_dom_sf"/>
</dbReference>
<dbReference type="Pfam" id="PF04348">
    <property type="entry name" value="LppC"/>
    <property type="match status" value="1"/>
</dbReference>
<evidence type="ECO:0000256" key="7">
    <source>
        <dbReference type="ARBA" id="ARBA00023288"/>
    </source>
</evidence>
<dbReference type="Proteomes" id="UP000605253">
    <property type="component" value="Unassembled WGS sequence"/>
</dbReference>
<dbReference type="GO" id="GO:0030234">
    <property type="term" value="F:enzyme regulator activity"/>
    <property type="evidence" value="ECO:0007669"/>
    <property type="project" value="TreeGrafter"/>
</dbReference>
<dbReference type="PANTHER" id="PTHR38038">
    <property type="entry name" value="PENICILLIN-BINDING PROTEIN ACTIVATOR LPOA"/>
    <property type="match status" value="1"/>
</dbReference>
<evidence type="ECO:0000256" key="6">
    <source>
        <dbReference type="ARBA" id="ARBA00023237"/>
    </source>
</evidence>
<dbReference type="GO" id="GO:0008360">
    <property type="term" value="P:regulation of cell shape"/>
    <property type="evidence" value="ECO:0007669"/>
    <property type="project" value="UniProtKB-KW"/>
</dbReference>
<proteinExistence type="predicted"/>
<keyword evidence="5" id="KW-0564">Palmitate</keyword>
<dbReference type="InterPro" id="IPR028082">
    <property type="entry name" value="Peripla_BP_I"/>
</dbReference>
<dbReference type="SUPFAM" id="SSF53822">
    <property type="entry name" value="Periplasmic binding protein-like I"/>
    <property type="match status" value="1"/>
</dbReference>
<dbReference type="PANTHER" id="PTHR38038:SF1">
    <property type="entry name" value="PENICILLIN-BINDING PROTEIN ACTIVATOR LPOA"/>
    <property type="match status" value="1"/>
</dbReference>